<organism evidence="2 3">
    <name type="scientific">Rhynchospora breviuscula</name>
    <dbReference type="NCBI Taxonomy" id="2022672"/>
    <lineage>
        <taxon>Eukaryota</taxon>
        <taxon>Viridiplantae</taxon>
        <taxon>Streptophyta</taxon>
        <taxon>Embryophyta</taxon>
        <taxon>Tracheophyta</taxon>
        <taxon>Spermatophyta</taxon>
        <taxon>Magnoliopsida</taxon>
        <taxon>Liliopsida</taxon>
        <taxon>Poales</taxon>
        <taxon>Cyperaceae</taxon>
        <taxon>Cyperoideae</taxon>
        <taxon>Rhynchosporeae</taxon>
        <taxon>Rhynchospora</taxon>
    </lineage>
</organism>
<dbReference type="PANTHER" id="PTHR33929">
    <property type="entry name" value="MEMBRANE-ASSOCIATED KINASE REGULATOR 2-RELATED"/>
    <property type="match status" value="1"/>
</dbReference>
<accession>A0A9Q0C639</accession>
<comment type="caution">
    <text evidence="2">The sequence shown here is derived from an EMBL/GenBank/DDBJ whole genome shotgun (WGS) entry which is preliminary data.</text>
</comment>
<dbReference type="InterPro" id="IPR039619">
    <property type="entry name" value="MAKR2/5"/>
</dbReference>
<dbReference type="OrthoDB" id="689803at2759"/>
<evidence type="ECO:0000313" key="3">
    <source>
        <dbReference type="Proteomes" id="UP001151287"/>
    </source>
</evidence>
<evidence type="ECO:0008006" key="4">
    <source>
        <dbReference type="Google" id="ProtNLM"/>
    </source>
</evidence>
<gene>
    <name evidence="2" type="ORF">LUZ63_019381</name>
</gene>
<proteinExistence type="predicted"/>
<feature type="region of interest" description="Disordered" evidence="1">
    <location>
        <begin position="1"/>
        <end position="24"/>
    </location>
</feature>
<evidence type="ECO:0000313" key="2">
    <source>
        <dbReference type="EMBL" id="KAJ1687991.1"/>
    </source>
</evidence>
<evidence type="ECO:0000256" key="1">
    <source>
        <dbReference type="SAM" id="MobiDB-lite"/>
    </source>
</evidence>
<keyword evidence="3" id="KW-1185">Reference proteome</keyword>
<feature type="compositionally biased region" description="Low complexity" evidence="1">
    <location>
        <begin position="219"/>
        <end position="234"/>
    </location>
</feature>
<dbReference type="AlphaFoldDB" id="A0A9Q0C639"/>
<feature type="compositionally biased region" description="Basic and acidic residues" evidence="1">
    <location>
        <begin position="268"/>
        <end position="284"/>
    </location>
</feature>
<feature type="region of interest" description="Disordered" evidence="1">
    <location>
        <begin position="219"/>
        <end position="239"/>
    </location>
</feature>
<protein>
    <recommendedName>
        <fullName evidence="4">Membrane-associated kinase regulator 5</fullName>
    </recommendedName>
</protein>
<sequence>MKVLGFLVTPRGGGEESRRVRSKTIRASSLPTAVFRPSTDTQDTDDEGPFFDLIFPLSLKTESETESDVEAGHDLFFSGRLLSLDTSEVKPRSHLVDSPSKFRVLKLGMKKSRSKPELEKKNGNVVSDMPLFSLFARESGLRGSNSARSTSSKWVFDLGSPCQDQEKRSSSLAIQKYLSKIKPFYVRVSKGFGEKLRFGPAEPTGIKLAARRLRKSRSASSAVASIRSPPSVVVPQRRDDTLLEKEDGIEGAIAHCKRSFNKGSMELPLERSRSDPGEGKRITI</sequence>
<dbReference type="PANTHER" id="PTHR33929:SF7">
    <property type="entry name" value="OS05G0584400 PROTEIN"/>
    <property type="match status" value="1"/>
</dbReference>
<name>A0A9Q0C639_9POAL</name>
<feature type="region of interest" description="Disordered" evidence="1">
    <location>
        <begin position="264"/>
        <end position="284"/>
    </location>
</feature>
<dbReference type="Proteomes" id="UP001151287">
    <property type="component" value="Unassembled WGS sequence"/>
</dbReference>
<dbReference type="GO" id="GO:0005886">
    <property type="term" value="C:plasma membrane"/>
    <property type="evidence" value="ECO:0007669"/>
    <property type="project" value="InterPro"/>
</dbReference>
<dbReference type="EMBL" id="JAMQYH010000005">
    <property type="protein sequence ID" value="KAJ1687991.1"/>
    <property type="molecule type" value="Genomic_DNA"/>
</dbReference>
<reference evidence="2" key="1">
    <citation type="journal article" date="2022" name="Cell">
        <title>Repeat-based holocentromeres influence genome architecture and karyotype evolution.</title>
        <authorList>
            <person name="Hofstatter P.G."/>
            <person name="Thangavel G."/>
            <person name="Lux T."/>
            <person name="Neumann P."/>
            <person name="Vondrak T."/>
            <person name="Novak P."/>
            <person name="Zhang M."/>
            <person name="Costa L."/>
            <person name="Castellani M."/>
            <person name="Scott A."/>
            <person name="Toegelov H."/>
            <person name="Fuchs J."/>
            <person name="Mata-Sucre Y."/>
            <person name="Dias Y."/>
            <person name="Vanzela A.L.L."/>
            <person name="Huettel B."/>
            <person name="Almeida C.C.S."/>
            <person name="Simkova H."/>
            <person name="Souza G."/>
            <person name="Pedrosa-Harand A."/>
            <person name="Macas J."/>
            <person name="Mayer K.F.X."/>
            <person name="Houben A."/>
            <person name="Marques A."/>
        </authorList>
    </citation>
    <scope>NUCLEOTIDE SEQUENCE</scope>
    <source>
        <strain evidence="2">RhyBre1mFocal</strain>
    </source>
</reference>